<proteinExistence type="predicted"/>
<reference evidence="1 2" key="1">
    <citation type="submission" date="2020-04" db="EMBL/GenBank/DDBJ databases">
        <authorList>
            <person name="Klaysubun C."/>
            <person name="Duangmal K."/>
            <person name="Lipun K."/>
        </authorList>
    </citation>
    <scope>NUCLEOTIDE SEQUENCE [LARGE SCALE GENOMIC DNA]</scope>
    <source>
        <strain evidence="1 2">K10HN5</strain>
    </source>
</reference>
<evidence type="ECO:0000313" key="1">
    <source>
        <dbReference type="EMBL" id="NMH98568.1"/>
    </source>
</evidence>
<accession>A0ABX1SDK3</accession>
<comment type="caution">
    <text evidence="1">The sequence shown here is derived from an EMBL/GenBank/DDBJ whole genome shotgun (WGS) entry which is preliminary data.</text>
</comment>
<dbReference type="Proteomes" id="UP000820669">
    <property type="component" value="Unassembled WGS sequence"/>
</dbReference>
<dbReference type="RefSeq" id="WP_169382011.1">
    <property type="nucleotide sequence ID" value="NZ_JAAXLA010000024.1"/>
</dbReference>
<sequence>MVRDLLVRDYLLLGLRLDRLVPGLVDTYTGDEWLRRHVAAEGAPDAGGLLRTARRLCRELPGAGFSLRRERFLAGQLAALECIARRVAGETVGFVAEVEACFDVRIGTGDEDEYRRAHRELDELLPGRGPLAERLAAYRRRDTIAPPRLAAAVHALSGALRARVRGLFALPERETVSYRIVDDRPWSGLHRYLGGYRSEVALNAGAGLRLAQLPRLIAHESYPGHHTERCRRQARWAAGDRRAEQAIVLVNTPQALMAEGTADLGLQTVVGPGWGPWAQQILAGAGLHLDGEVAERIAAASLGLLRVRQDAALLLHDRHAPEEEVLAHLCRWLLIGEPRARQMLRFLGHPLWRAYTTTYVEGYLLLQDWLTRPGPGTRVERYRRLLDEPLVPAAIRADLTVAAAGHG</sequence>
<keyword evidence="2" id="KW-1185">Reference proteome</keyword>
<dbReference type="EMBL" id="JAAXLA010000024">
    <property type="protein sequence ID" value="NMH98568.1"/>
    <property type="molecule type" value="Genomic_DNA"/>
</dbReference>
<evidence type="ECO:0000313" key="2">
    <source>
        <dbReference type="Proteomes" id="UP000820669"/>
    </source>
</evidence>
<protein>
    <submittedName>
        <fullName evidence="1">DUF885 domain-containing protein</fullName>
    </submittedName>
</protein>
<gene>
    <name evidence="1" type="ORF">HF526_14815</name>
</gene>
<name>A0ABX1SDK3_9PSEU</name>
<organism evidence="1 2">
    <name type="scientific">Pseudonocardia acidicola</name>
    <dbReference type="NCBI Taxonomy" id="2724939"/>
    <lineage>
        <taxon>Bacteria</taxon>
        <taxon>Bacillati</taxon>
        <taxon>Actinomycetota</taxon>
        <taxon>Actinomycetes</taxon>
        <taxon>Pseudonocardiales</taxon>
        <taxon>Pseudonocardiaceae</taxon>
        <taxon>Pseudonocardia</taxon>
    </lineage>
</organism>